<dbReference type="Pfam" id="PF10518">
    <property type="entry name" value="TAT_signal"/>
    <property type="match status" value="1"/>
</dbReference>
<dbReference type="Gene3D" id="3.10.105.10">
    <property type="entry name" value="Dipeptide-binding Protein, Domain 3"/>
    <property type="match status" value="1"/>
</dbReference>
<dbReference type="SUPFAM" id="SSF53850">
    <property type="entry name" value="Periplasmic binding protein-like II"/>
    <property type="match status" value="1"/>
</dbReference>
<dbReference type="Pfam" id="PF00496">
    <property type="entry name" value="SBP_bac_5"/>
    <property type="match status" value="1"/>
</dbReference>
<accession>A0ABU0FPE7</accession>
<dbReference type="InterPro" id="IPR039424">
    <property type="entry name" value="SBP_5"/>
</dbReference>
<name>A0ABU0FPE7_9HYPH</name>
<evidence type="ECO:0000256" key="3">
    <source>
        <dbReference type="ARBA" id="ARBA00022448"/>
    </source>
</evidence>
<organism evidence="6 7">
    <name type="scientific">Labrys monachus</name>
    <dbReference type="NCBI Taxonomy" id="217067"/>
    <lineage>
        <taxon>Bacteria</taxon>
        <taxon>Pseudomonadati</taxon>
        <taxon>Pseudomonadota</taxon>
        <taxon>Alphaproteobacteria</taxon>
        <taxon>Hyphomicrobiales</taxon>
        <taxon>Xanthobacteraceae</taxon>
        <taxon>Labrys</taxon>
    </lineage>
</organism>
<feature type="domain" description="Solute-binding protein family 5" evidence="5">
    <location>
        <begin position="111"/>
        <end position="474"/>
    </location>
</feature>
<dbReference type="InterPro" id="IPR019546">
    <property type="entry name" value="TAT_signal_bac_arc"/>
</dbReference>
<keyword evidence="4" id="KW-0732">Signal</keyword>
<proteinExistence type="inferred from homology"/>
<evidence type="ECO:0000256" key="1">
    <source>
        <dbReference type="ARBA" id="ARBA00004418"/>
    </source>
</evidence>
<dbReference type="Gene3D" id="3.40.190.10">
    <property type="entry name" value="Periplasmic binding protein-like II"/>
    <property type="match status" value="1"/>
</dbReference>
<dbReference type="PROSITE" id="PS51318">
    <property type="entry name" value="TAT"/>
    <property type="match status" value="1"/>
</dbReference>
<comment type="subcellular location">
    <subcellularLocation>
        <location evidence="1">Periplasm</location>
    </subcellularLocation>
</comment>
<dbReference type="InterPro" id="IPR006311">
    <property type="entry name" value="TAT_signal"/>
</dbReference>
<dbReference type="RefSeq" id="WP_307436854.1">
    <property type="nucleotide sequence ID" value="NZ_JAUSVK010000001.1"/>
</dbReference>
<keyword evidence="7" id="KW-1185">Reference proteome</keyword>
<evidence type="ECO:0000313" key="6">
    <source>
        <dbReference type="EMBL" id="MDQ0396490.1"/>
    </source>
</evidence>
<dbReference type="Proteomes" id="UP001237448">
    <property type="component" value="Unassembled WGS sequence"/>
</dbReference>
<reference evidence="6 7" key="1">
    <citation type="submission" date="2023-07" db="EMBL/GenBank/DDBJ databases">
        <title>Genomic Encyclopedia of Type Strains, Phase IV (KMG-IV): sequencing the most valuable type-strain genomes for metagenomic binning, comparative biology and taxonomic classification.</title>
        <authorList>
            <person name="Goeker M."/>
        </authorList>
    </citation>
    <scope>NUCLEOTIDE SEQUENCE [LARGE SCALE GENOMIC DNA]</scope>
    <source>
        <strain evidence="6 7">DSM 5896</strain>
    </source>
</reference>
<dbReference type="InterPro" id="IPR000914">
    <property type="entry name" value="SBP_5_dom"/>
</dbReference>
<dbReference type="CDD" id="cd08512">
    <property type="entry name" value="PBP2_NikA_DppA_OppA_like_7"/>
    <property type="match status" value="1"/>
</dbReference>
<dbReference type="PANTHER" id="PTHR30290:SF10">
    <property type="entry name" value="PERIPLASMIC OLIGOPEPTIDE-BINDING PROTEIN-RELATED"/>
    <property type="match status" value="1"/>
</dbReference>
<gene>
    <name evidence="6" type="ORF">J3R73_006282</name>
</gene>
<comment type="caution">
    <text evidence="6">The sequence shown here is derived from an EMBL/GenBank/DDBJ whole genome shotgun (WGS) entry which is preliminary data.</text>
</comment>
<dbReference type="EMBL" id="JAUSVK010000001">
    <property type="protein sequence ID" value="MDQ0396490.1"/>
    <property type="molecule type" value="Genomic_DNA"/>
</dbReference>
<evidence type="ECO:0000313" key="7">
    <source>
        <dbReference type="Proteomes" id="UP001237448"/>
    </source>
</evidence>
<dbReference type="Gene3D" id="3.90.76.10">
    <property type="entry name" value="Dipeptide-binding Protein, Domain 1"/>
    <property type="match status" value="1"/>
</dbReference>
<dbReference type="NCBIfam" id="TIGR01409">
    <property type="entry name" value="TAT_signal_seq"/>
    <property type="match status" value="1"/>
</dbReference>
<keyword evidence="3" id="KW-0813">Transport</keyword>
<sequence length="554" mass="61501">MSDPFTRMKLGPSRRQFLQVAAAAGGAAVLPASFGANEAAAQGAGDTLVIAAPATPQGLDIEFDVSLGSIDSLGALYEYMLGYEKVPDPDAPGVLREDTSVHADKPDGMALKGRLAESWEVSPDGRKATFKLREGVKSNWGNTFSSKDVKWTWDRKFNLKGQGLFQTAVLGLTSPDQIKVEGEHAISFNLEKPNPLLLKQQCNLANPIYDATKCAEVGGSADPWAVAFLKNDSAGFGPYRLAQLVRGQQAVFEARDDYWDTKPAMKRVIMREVPQSASRFSLLQGGAVDIAQFLQPRELEALKKQKNVAVDAVNSSYMIWLELNAKIKPFDNVDVRRAVNLALPRDEIIRTIYYGYADAQTAPMPYIYPMVDKSFFSYKYDVAKAKDLLAKAGFGKGVSTTLSYNAGDPTQEPIALLIQTSLRQIGIELTLEKLPAGVFYENVTKRAKPMIFYLDSPWTPDPGYSTYLYFNSKSYVNYSNYENTTVDQLITDGLATLDNNVRLEKYKQVQKTLMDEAPWGFLAYPKYTLARKANLKGYTYYTSNNLRFQDFSRG</sequence>
<evidence type="ECO:0000256" key="2">
    <source>
        <dbReference type="ARBA" id="ARBA00005695"/>
    </source>
</evidence>
<dbReference type="PANTHER" id="PTHR30290">
    <property type="entry name" value="PERIPLASMIC BINDING COMPONENT OF ABC TRANSPORTER"/>
    <property type="match status" value="1"/>
</dbReference>
<evidence type="ECO:0000259" key="5">
    <source>
        <dbReference type="Pfam" id="PF00496"/>
    </source>
</evidence>
<comment type="similarity">
    <text evidence="2">Belongs to the bacterial solute-binding protein 5 family.</text>
</comment>
<protein>
    <submittedName>
        <fullName evidence="6">Peptide/nickel transport system substrate-binding protein</fullName>
    </submittedName>
</protein>
<evidence type="ECO:0000256" key="4">
    <source>
        <dbReference type="ARBA" id="ARBA00022729"/>
    </source>
</evidence>